<accession>A0A8J8NQE6</accession>
<dbReference type="AlphaFoldDB" id="A0A8J8NQE6"/>
<organism evidence="1 2">
    <name type="scientific">Halteria grandinella</name>
    <dbReference type="NCBI Taxonomy" id="5974"/>
    <lineage>
        <taxon>Eukaryota</taxon>
        <taxon>Sar</taxon>
        <taxon>Alveolata</taxon>
        <taxon>Ciliophora</taxon>
        <taxon>Intramacronucleata</taxon>
        <taxon>Spirotrichea</taxon>
        <taxon>Stichotrichia</taxon>
        <taxon>Sporadotrichida</taxon>
        <taxon>Halteriidae</taxon>
        <taxon>Halteria</taxon>
    </lineage>
</organism>
<reference evidence="1" key="1">
    <citation type="submission" date="2019-06" db="EMBL/GenBank/DDBJ databases">
        <authorList>
            <person name="Zheng W."/>
        </authorList>
    </citation>
    <scope>NUCLEOTIDE SEQUENCE</scope>
    <source>
        <strain evidence="1">QDHG01</strain>
    </source>
</reference>
<comment type="caution">
    <text evidence="1">The sequence shown here is derived from an EMBL/GenBank/DDBJ whole genome shotgun (WGS) entry which is preliminary data.</text>
</comment>
<name>A0A8J8NQE6_HALGN</name>
<keyword evidence="2" id="KW-1185">Reference proteome</keyword>
<dbReference type="Proteomes" id="UP000785679">
    <property type="component" value="Unassembled WGS sequence"/>
</dbReference>
<proteinExistence type="predicted"/>
<evidence type="ECO:0000313" key="2">
    <source>
        <dbReference type="Proteomes" id="UP000785679"/>
    </source>
</evidence>
<evidence type="ECO:0000313" key="1">
    <source>
        <dbReference type="EMBL" id="TNV79987.1"/>
    </source>
</evidence>
<dbReference type="EMBL" id="RRYP01008133">
    <property type="protein sequence ID" value="TNV79987.1"/>
    <property type="molecule type" value="Genomic_DNA"/>
</dbReference>
<protein>
    <submittedName>
        <fullName evidence="1">Uncharacterized protein</fullName>
    </submittedName>
</protein>
<sequence length="287" mass="32808">MIKIPEDEIEKASMRVPCSLDISQIDQLGYSNPELFDPNKKKSKPYIQETARTSIKSNTPFKLKLGLVSQSSSHILNEDGYPITSSRLSRDQIESMMQSYRESKNLTPRQQASISNQNSLVNLHIRASLPSLNRARQSMPNLKNTSSQASLVNYQHPIELFRKKRIEELNRSNTSKVDKSIDEIPAFMRGDNSMLGKSDSSSIIDPQKVAQLHKMRIQLYGVVEKCQKHEKAKKFMGLKGKILRHYNIFQKGEDRAEREIEKIQNSILMMSGEQKQATLDLNEELSQ</sequence>
<gene>
    <name evidence="1" type="ORF">FGO68_gene5763</name>
</gene>